<evidence type="ECO:0000313" key="1">
    <source>
        <dbReference type="EMBL" id="EST36433.1"/>
    </source>
</evidence>
<dbReference type="HOGENOM" id="CLU_3391688_0_0_11"/>
<gene>
    <name evidence="1" type="ORF">M878_02295</name>
</gene>
<accession>V6KWN2</accession>
<dbReference type="Proteomes" id="UP000017984">
    <property type="component" value="Chromosome"/>
</dbReference>
<sequence>MNFQVPEAFRDIDFSVSAEINTNRLLLMIARI</sequence>
<organism evidence="1 2">
    <name type="scientific">Streptomyces roseochromogenus subsp. oscitans DS 12.976</name>
    <dbReference type="NCBI Taxonomy" id="1352936"/>
    <lineage>
        <taxon>Bacteria</taxon>
        <taxon>Bacillati</taxon>
        <taxon>Actinomycetota</taxon>
        <taxon>Actinomycetes</taxon>
        <taxon>Kitasatosporales</taxon>
        <taxon>Streptomycetaceae</taxon>
        <taxon>Streptomyces</taxon>
    </lineage>
</organism>
<proteinExistence type="predicted"/>
<protein>
    <submittedName>
        <fullName evidence="1">Uncharacterized protein</fullName>
    </submittedName>
</protein>
<reference evidence="1 2" key="1">
    <citation type="journal article" date="2014" name="Genome Announc.">
        <title>Draft Genome Sequence of Streptomyces roseochromogenes subsp. oscitans DS 12.976, Producer of the Aminocoumarin Antibiotic Clorobiocin.</title>
        <authorList>
            <person name="Ruckert C."/>
            <person name="Kalinowski J."/>
            <person name="Heide L."/>
            <person name="Apel A.K."/>
        </authorList>
    </citation>
    <scope>NUCLEOTIDE SEQUENCE [LARGE SCALE GENOMIC DNA]</scope>
    <source>
        <strain evidence="1 2">DS 12.976</strain>
    </source>
</reference>
<dbReference type="AlphaFoldDB" id="V6KWN2"/>
<name>V6KWN2_STRRC</name>
<dbReference type="EMBL" id="AWQX01000010">
    <property type="protein sequence ID" value="EST36433.1"/>
    <property type="molecule type" value="Genomic_DNA"/>
</dbReference>
<keyword evidence="2" id="KW-1185">Reference proteome</keyword>
<comment type="caution">
    <text evidence="1">The sequence shown here is derived from an EMBL/GenBank/DDBJ whole genome shotgun (WGS) entry which is preliminary data.</text>
</comment>
<dbReference type="PATRIC" id="fig|1352936.5.peg.506"/>
<evidence type="ECO:0000313" key="2">
    <source>
        <dbReference type="Proteomes" id="UP000017984"/>
    </source>
</evidence>